<dbReference type="OrthoDB" id="310895at2759"/>
<evidence type="ECO:0000313" key="6">
    <source>
        <dbReference type="Proteomes" id="UP000266188"/>
    </source>
</evidence>
<dbReference type="InterPro" id="IPR016161">
    <property type="entry name" value="Ald_DH/histidinol_DH"/>
</dbReference>
<accession>A0A3A2Z0G0</accession>
<protein>
    <recommendedName>
        <fullName evidence="2">aldehyde dehydrogenase (NAD(+))</fullName>
        <ecNumber evidence="2">1.2.1.3</ecNumber>
    </recommendedName>
</protein>
<dbReference type="Gene3D" id="3.40.605.10">
    <property type="entry name" value="Aldehyde Dehydrogenase, Chain A, domain 1"/>
    <property type="match status" value="1"/>
</dbReference>
<dbReference type="AlphaFoldDB" id="A0A3A2Z0G0"/>
<dbReference type="EC" id="1.2.1.3" evidence="2"/>
<dbReference type="EMBL" id="MVGC01006332">
    <property type="protein sequence ID" value="RJE16376.1"/>
    <property type="molecule type" value="Genomic_DNA"/>
</dbReference>
<dbReference type="Pfam" id="PF00171">
    <property type="entry name" value="Aldedh"/>
    <property type="match status" value="1"/>
</dbReference>
<dbReference type="SUPFAM" id="SSF53720">
    <property type="entry name" value="ALDH-like"/>
    <property type="match status" value="1"/>
</dbReference>
<dbReference type="InterPro" id="IPR015590">
    <property type="entry name" value="Aldehyde_DH_dom"/>
</dbReference>
<evidence type="ECO:0000256" key="1">
    <source>
        <dbReference type="ARBA" id="ARBA00009986"/>
    </source>
</evidence>
<evidence type="ECO:0000256" key="2">
    <source>
        <dbReference type="ARBA" id="ARBA00024226"/>
    </source>
</evidence>
<comment type="similarity">
    <text evidence="1">Belongs to the aldehyde dehydrogenase family.</text>
</comment>
<evidence type="ECO:0000256" key="3">
    <source>
        <dbReference type="ARBA" id="ARBA00049194"/>
    </source>
</evidence>
<dbReference type="PANTHER" id="PTHR11699">
    <property type="entry name" value="ALDEHYDE DEHYDROGENASE-RELATED"/>
    <property type="match status" value="1"/>
</dbReference>
<evidence type="ECO:0000259" key="4">
    <source>
        <dbReference type="Pfam" id="PF00171"/>
    </source>
</evidence>
<gene>
    <name evidence="5" type="ORF">PHISCL_11287</name>
</gene>
<dbReference type="GO" id="GO:0004029">
    <property type="term" value="F:aldehyde dehydrogenase (NAD+) activity"/>
    <property type="evidence" value="ECO:0007669"/>
    <property type="project" value="UniProtKB-EC"/>
</dbReference>
<dbReference type="STRING" id="2070753.A0A3A2Z0G0"/>
<comment type="catalytic activity">
    <reaction evidence="3">
        <text>an aldehyde + NAD(+) + H2O = a carboxylate + NADH + 2 H(+)</text>
        <dbReference type="Rhea" id="RHEA:16185"/>
        <dbReference type="ChEBI" id="CHEBI:15377"/>
        <dbReference type="ChEBI" id="CHEBI:15378"/>
        <dbReference type="ChEBI" id="CHEBI:17478"/>
        <dbReference type="ChEBI" id="CHEBI:29067"/>
        <dbReference type="ChEBI" id="CHEBI:57540"/>
        <dbReference type="ChEBI" id="CHEBI:57945"/>
        <dbReference type="EC" id="1.2.1.3"/>
    </reaction>
</comment>
<feature type="non-terminal residue" evidence="5">
    <location>
        <position position="74"/>
    </location>
</feature>
<proteinExistence type="inferred from homology"/>
<dbReference type="InterPro" id="IPR016162">
    <property type="entry name" value="Ald_DH_N"/>
</dbReference>
<comment type="caution">
    <text evidence="5">The sequence shown here is derived from an EMBL/GenBank/DDBJ whole genome shotgun (WGS) entry which is preliminary data.</text>
</comment>
<name>A0A3A2Z0G0_9EURO</name>
<organism evidence="5 6">
    <name type="scientific">Aspergillus sclerotialis</name>
    <dbReference type="NCBI Taxonomy" id="2070753"/>
    <lineage>
        <taxon>Eukaryota</taxon>
        <taxon>Fungi</taxon>
        <taxon>Dikarya</taxon>
        <taxon>Ascomycota</taxon>
        <taxon>Pezizomycotina</taxon>
        <taxon>Eurotiomycetes</taxon>
        <taxon>Eurotiomycetidae</taxon>
        <taxon>Eurotiales</taxon>
        <taxon>Aspergillaceae</taxon>
        <taxon>Aspergillus</taxon>
        <taxon>Aspergillus subgen. Polypaecilum</taxon>
    </lineage>
</organism>
<dbReference type="Proteomes" id="UP000266188">
    <property type="component" value="Unassembled WGS sequence"/>
</dbReference>
<reference evidence="6" key="1">
    <citation type="submission" date="2017-02" db="EMBL/GenBank/DDBJ databases">
        <authorList>
            <person name="Tafer H."/>
            <person name="Lopandic K."/>
        </authorList>
    </citation>
    <scope>NUCLEOTIDE SEQUENCE [LARGE SCALE GENOMIC DNA]</scope>
    <source>
        <strain evidence="6">CBS 366.77</strain>
    </source>
</reference>
<evidence type="ECO:0000313" key="5">
    <source>
        <dbReference type="EMBL" id="RJE16376.1"/>
    </source>
</evidence>
<feature type="domain" description="Aldehyde dehydrogenase" evidence="4">
    <location>
        <begin position="1"/>
        <end position="73"/>
    </location>
</feature>
<sequence length="74" mass="7646">MIYKPSEFTPLHAQTLAQVFLEAGLPAGAFNVVYGAGDVGSYLTTHPSIAKVSFTGQVPTGLKVAGSAAGNMKY</sequence>
<keyword evidence="6" id="KW-1185">Reference proteome</keyword>